<keyword evidence="2" id="KW-1185">Reference proteome</keyword>
<sequence>MSNSTLLKRIEAITPDQIRGYLVSNGWIEEGSIGEIASIWHRTEAKYTNFEVVQPEAQYLKDYKKRVWDIIHILSHFEERSYDDVLKDVANFYADLVQIRVVHTDVKDGSIPIEDGVLLIKKAQALITSVTLSTLSKKKLFSGYYPQKAKDHIRNVRLGQTEAGSYIINLISPILQNKEAQSELLERVSFARAVMNTLAKSLEAISYSVEEYRRKSSLFVFDKAVEQGVSANFCDALIGLSGETKARNFSISISLSKAEKSIDKIKLEHSFSSDYIPYLEEASEYFKDNYILQDTKILGIVKKLERDENSESGLVTVTELENEKKRNITFELSGDDYLNAIHAHENRQLVECRGDLHISPRSAKLINNSGFRILSPNRDLFES</sequence>
<dbReference type="KEGG" id="nhl:Nhal_0946"/>
<dbReference type="Proteomes" id="UP000001844">
    <property type="component" value="Chromosome"/>
</dbReference>
<dbReference type="AlphaFoldDB" id="D5BYD6"/>
<dbReference type="eggNOG" id="ENOG502ZBTI">
    <property type="taxonomic scope" value="Bacteria"/>
</dbReference>
<dbReference type="RefSeq" id="WP_013032012.1">
    <property type="nucleotide sequence ID" value="NC_013960.1"/>
</dbReference>
<reference evidence="2" key="1">
    <citation type="submission" date="2010-04" db="EMBL/GenBank/DDBJ databases">
        <title>Complete genome sequence of Nitrosococcus halophilus Nc4, a salt-adapted, aerobic obligate ammonia-oxidizing sulfur purple bacterium.</title>
        <authorList>
            <consortium name="US DOE Joint Genome Institute"/>
            <person name="Campbell M.A."/>
            <person name="Malfatti S.A."/>
            <person name="Chain P.S.G."/>
            <person name="Heidelberg J.F."/>
            <person name="Ward B.B."/>
            <person name="Klotz M.G."/>
        </authorList>
    </citation>
    <scope>NUCLEOTIDE SEQUENCE [LARGE SCALE GENOMIC DNA]</scope>
    <source>
        <strain evidence="2">Nc4</strain>
    </source>
</reference>
<dbReference type="OrthoDB" id="7839994at2"/>
<dbReference type="EMBL" id="CP001798">
    <property type="protein sequence ID" value="ADE14119.1"/>
    <property type="molecule type" value="Genomic_DNA"/>
</dbReference>
<name>D5BYD6_NITHN</name>
<organism evidence="1 2">
    <name type="scientific">Nitrosococcus halophilus (strain Nc4)</name>
    <dbReference type="NCBI Taxonomy" id="472759"/>
    <lineage>
        <taxon>Bacteria</taxon>
        <taxon>Pseudomonadati</taxon>
        <taxon>Pseudomonadota</taxon>
        <taxon>Gammaproteobacteria</taxon>
        <taxon>Chromatiales</taxon>
        <taxon>Chromatiaceae</taxon>
        <taxon>Nitrosococcus</taxon>
    </lineage>
</organism>
<gene>
    <name evidence="1" type="ordered locus">Nhal_0946</name>
</gene>
<dbReference type="HOGENOM" id="CLU_053308_0_0_6"/>
<evidence type="ECO:0000313" key="2">
    <source>
        <dbReference type="Proteomes" id="UP000001844"/>
    </source>
</evidence>
<accession>D5BYD6</accession>
<evidence type="ECO:0000313" key="1">
    <source>
        <dbReference type="EMBL" id="ADE14119.1"/>
    </source>
</evidence>
<dbReference type="STRING" id="472759.Nhal_0946"/>
<proteinExistence type="predicted"/>
<protein>
    <submittedName>
        <fullName evidence="1">Uncharacterized protein</fullName>
    </submittedName>
</protein>